<dbReference type="OMA" id="ACIKKAC"/>
<keyword evidence="6 9" id="KW-0067">ATP-binding</keyword>
<dbReference type="GO" id="GO:0000785">
    <property type="term" value="C:chromatin"/>
    <property type="evidence" value="ECO:0007669"/>
    <property type="project" value="EnsemblFungi"/>
</dbReference>
<dbReference type="Gene3D" id="1.10.510.10">
    <property type="entry name" value="Transferase(Phosphotransferase) domain 1"/>
    <property type="match status" value="1"/>
</dbReference>
<evidence type="ECO:0000256" key="2">
    <source>
        <dbReference type="ARBA" id="ARBA00022527"/>
    </source>
</evidence>
<feature type="domain" description="Protein kinase" evidence="10">
    <location>
        <begin position="14"/>
        <end position="278"/>
    </location>
</feature>
<evidence type="ECO:0000256" key="4">
    <source>
        <dbReference type="ARBA" id="ARBA00022741"/>
    </source>
</evidence>
<dbReference type="VEuPathDB" id="FungiDB:GWK60_I05005"/>
<dbReference type="GO" id="GO:0031297">
    <property type="term" value="P:replication fork processing"/>
    <property type="evidence" value="ECO:0007669"/>
    <property type="project" value="EnsemblFungi"/>
</dbReference>
<dbReference type="FunFam" id="1.10.510.10:FF:000571">
    <property type="entry name" value="Maternal embryonic leucine zipper kinase"/>
    <property type="match status" value="1"/>
</dbReference>
<comment type="catalytic activity">
    <reaction evidence="8">
        <text>L-seryl-[protein] + ATP = O-phospho-L-seryl-[protein] + ADP + H(+)</text>
        <dbReference type="Rhea" id="RHEA:17989"/>
        <dbReference type="Rhea" id="RHEA-COMP:9863"/>
        <dbReference type="Rhea" id="RHEA-COMP:11604"/>
        <dbReference type="ChEBI" id="CHEBI:15378"/>
        <dbReference type="ChEBI" id="CHEBI:29999"/>
        <dbReference type="ChEBI" id="CHEBI:30616"/>
        <dbReference type="ChEBI" id="CHEBI:83421"/>
        <dbReference type="ChEBI" id="CHEBI:456216"/>
        <dbReference type="EC" id="2.7.11.1"/>
    </reaction>
</comment>
<dbReference type="InterPro" id="IPR008271">
    <property type="entry name" value="Ser/Thr_kinase_AS"/>
</dbReference>
<dbReference type="Pfam" id="PF00069">
    <property type="entry name" value="Pkinase"/>
    <property type="match status" value="1"/>
</dbReference>
<dbReference type="AlphaFoldDB" id="A0A0W0CZX3"/>
<keyword evidence="4 9" id="KW-0547">Nucleotide-binding</keyword>
<dbReference type="InterPro" id="IPR000719">
    <property type="entry name" value="Prot_kinase_dom"/>
</dbReference>
<dbReference type="VEuPathDB" id="FungiDB:B1J91_I09504g"/>
<feature type="binding site" evidence="9">
    <location>
        <position position="44"/>
    </location>
    <ligand>
        <name>ATP</name>
        <dbReference type="ChEBI" id="CHEBI:30616"/>
    </ligand>
</feature>
<dbReference type="PhylomeDB" id="A0A0W0CZX3"/>
<sequence>MVFTQESLPVIKDVELGGTIGEGSFGCVRSARLKFDSSVVVAVKFVHLPTCAESGLSQKDVSREVVLHSKCSKHANVLRVIDCNVGGEYLWIMLEMADGGDLFDKIEPDVGVDPDVAQFYFQQLIRALNYLHDVGVAHRDIKPENILLDKKGNLKLADFGLASQFRRKDGTLRVSTDQRGSPPYMAPEILSSQGYYANITDIWSAGVLLFVLLTGEIPWSIPAKEDDNYEWFVNNEGKVSLGPWERVELRQMNLLRKILQPDPRKRVSLEKLRHHPWLTSRSKLANSEGLCNNPDVLAKKLLGKLRVSLSNETYNKFTQDNTLFETGPMKFRATQPVEGDIAHLEHDSMRTLDDKLTEKAFTQVITDKTSETTSNWDNRINRWTQYMNKEQAVYQFIDDDHPSQHINQTLRFSPNKLTKFFTVQDMDIVLPTLEDALIYSGIRIRDHLIDVYERLCKSMSDPKVFPLIINIKSTDRRGGILTGSVTIDEIEDKFRCINFEKRTGDPLEWRRLFKRIAVLCRDIILIPN</sequence>
<dbReference type="EC" id="2.7.11.1" evidence="1"/>
<reference evidence="11 12" key="1">
    <citation type="submission" date="2015-10" db="EMBL/GenBank/DDBJ databases">
        <title>Draft genomes sequences of Candida glabrata isolates 1A, 1B, 2A, 2B, 3A and 3B.</title>
        <authorList>
            <person name="Haavelsrud O.E."/>
            <person name="Gaustad P."/>
        </authorList>
    </citation>
    <scope>NUCLEOTIDE SEQUENCE [LARGE SCALE GENOMIC DNA]</scope>
    <source>
        <strain evidence="11">910700640</strain>
    </source>
</reference>
<dbReference type="SMART" id="SM00220">
    <property type="entry name" value="S_TKc"/>
    <property type="match status" value="1"/>
</dbReference>
<dbReference type="GO" id="GO:0035861">
    <property type="term" value="C:site of double-strand break"/>
    <property type="evidence" value="ECO:0007669"/>
    <property type="project" value="EnsemblFungi"/>
</dbReference>
<dbReference type="VEuPathDB" id="FungiDB:CAGL0I09504g"/>
<evidence type="ECO:0000256" key="8">
    <source>
        <dbReference type="ARBA" id="ARBA00048679"/>
    </source>
</evidence>
<evidence type="ECO:0000256" key="9">
    <source>
        <dbReference type="PROSITE-ProRule" id="PRU10141"/>
    </source>
</evidence>
<evidence type="ECO:0000256" key="6">
    <source>
        <dbReference type="ARBA" id="ARBA00022840"/>
    </source>
</evidence>
<evidence type="ECO:0000313" key="12">
    <source>
        <dbReference type="Proteomes" id="UP000054886"/>
    </source>
</evidence>
<evidence type="ECO:0000256" key="3">
    <source>
        <dbReference type="ARBA" id="ARBA00022679"/>
    </source>
</evidence>
<dbReference type="GO" id="GO:0051598">
    <property type="term" value="P:meiotic recombination checkpoint signaling"/>
    <property type="evidence" value="ECO:0007669"/>
    <property type="project" value="EnsemblFungi"/>
</dbReference>
<name>A0A0W0CZX3_CANGB</name>
<dbReference type="EMBL" id="LLZZ01000114">
    <property type="protein sequence ID" value="KTB05122.1"/>
    <property type="molecule type" value="Genomic_DNA"/>
</dbReference>
<evidence type="ECO:0000313" key="11">
    <source>
        <dbReference type="EMBL" id="KTB05122.1"/>
    </source>
</evidence>
<accession>A0A0W0CZX3</accession>
<dbReference type="Proteomes" id="UP000054886">
    <property type="component" value="Unassembled WGS sequence"/>
</dbReference>
<dbReference type="InterPro" id="IPR017441">
    <property type="entry name" value="Protein_kinase_ATP_BS"/>
</dbReference>
<evidence type="ECO:0000256" key="7">
    <source>
        <dbReference type="ARBA" id="ARBA00047899"/>
    </source>
</evidence>
<dbReference type="SUPFAM" id="SSF56112">
    <property type="entry name" value="Protein kinase-like (PK-like)"/>
    <property type="match status" value="1"/>
</dbReference>
<dbReference type="GO" id="GO:0007095">
    <property type="term" value="P:mitotic G2 DNA damage checkpoint signaling"/>
    <property type="evidence" value="ECO:0007669"/>
    <property type="project" value="EnsemblFungi"/>
</dbReference>
<dbReference type="PROSITE" id="PS50011">
    <property type="entry name" value="PROTEIN_KINASE_DOM"/>
    <property type="match status" value="1"/>
</dbReference>
<dbReference type="PROSITE" id="PS00108">
    <property type="entry name" value="PROTEIN_KINASE_ST"/>
    <property type="match status" value="1"/>
</dbReference>
<dbReference type="GO" id="GO:0005524">
    <property type="term" value="F:ATP binding"/>
    <property type="evidence" value="ECO:0007669"/>
    <property type="project" value="UniProtKB-UniRule"/>
</dbReference>
<dbReference type="PROSITE" id="PS00107">
    <property type="entry name" value="PROTEIN_KINASE_ATP"/>
    <property type="match status" value="1"/>
</dbReference>
<dbReference type="GO" id="GO:0005634">
    <property type="term" value="C:nucleus"/>
    <property type="evidence" value="ECO:0007669"/>
    <property type="project" value="EnsemblFungi"/>
</dbReference>
<comment type="catalytic activity">
    <reaction evidence="7">
        <text>L-threonyl-[protein] + ATP = O-phospho-L-threonyl-[protein] + ADP + H(+)</text>
        <dbReference type="Rhea" id="RHEA:46608"/>
        <dbReference type="Rhea" id="RHEA-COMP:11060"/>
        <dbReference type="Rhea" id="RHEA-COMP:11605"/>
        <dbReference type="ChEBI" id="CHEBI:15378"/>
        <dbReference type="ChEBI" id="CHEBI:30013"/>
        <dbReference type="ChEBI" id="CHEBI:30616"/>
        <dbReference type="ChEBI" id="CHEBI:61977"/>
        <dbReference type="ChEBI" id="CHEBI:456216"/>
        <dbReference type="EC" id="2.7.11.1"/>
    </reaction>
</comment>
<keyword evidence="3" id="KW-0808">Transferase</keyword>
<keyword evidence="2" id="KW-0723">Serine/threonine-protein kinase</keyword>
<evidence type="ECO:0000256" key="1">
    <source>
        <dbReference type="ARBA" id="ARBA00012513"/>
    </source>
</evidence>
<gene>
    <name evidence="11" type="ORF">AO440_002743</name>
</gene>
<proteinExistence type="predicted"/>
<dbReference type="GO" id="GO:0000122">
    <property type="term" value="P:negative regulation of transcription by RNA polymerase II"/>
    <property type="evidence" value="ECO:0007669"/>
    <property type="project" value="EnsemblFungi"/>
</dbReference>
<dbReference type="PANTHER" id="PTHR43895:SF32">
    <property type="entry name" value="SERINE_THREONINE-PROTEIN KINASE CHK1"/>
    <property type="match status" value="1"/>
</dbReference>
<comment type="caution">
    <text evidence="11">The sequence shown here is derived from an EMBL/GenBank/DDBJ whole genome shotgun (WGS) entry which is preliminary data.</text>
</comment>
<evidence type="ECO:0000259" key="10">
    <source>
        <dbReference type="PROSITE" id="PS50011"/>
    </source>
</evidence>
<dbReference type="InterPro" id="IPR011009">
    <property type="entry name" value="Kinase-like_dom_sf"/>
</dbReference>
<dbReference type="PANTHER" id="PTHR43895">
    <property type="entry name" value="CALCIUM/CALMODULIN-DEPENDENT PROTEIN KINASE KINASE-RELATED"/>
    <property type="match status" value="1"/>
</dbReference>
<evidence type="ECO:0000256" key="5">
    <source>
        <dbReference type="ARBA" id="ARBA00022777"/>
    </source>
</evidence>
<organism evidence="11 12">
    <name type="scientific">Candida glabrata</name>
    <name type="common">Yeast</name>
    <name type="synonym">Torulopsis glabrata</name>
    <dbReference type="NCBI Taxonomy" id="5478"/>
    <lineage>
        <taxon>Eukaryota</taxon>
        <taxon>Fungi</taxon>
        <taxon>Dikarya</taxon>
        <taxon>Ascomycota</taxon>
        <taxon>Saccharomycotina</taxon>
        <taxon>Saccharomycetes</taxon>
        <taxon>Saccharomycetales</taxon>
        <taxon>Saccharomycetaceae</taxon>
        <taxon>Nakaseomyces</taxon>
    </lineage>
</organism>
<protein>
    <recommendedName>
        <fullName evidence="1">non-specific serine/threonine protein kinase</fullName>
        <ecNumber evidence="1">2.7.11.1</ecNumber>
    </recommendedName>
</protein>
<keyword evidence="5 11" id="KW-0418">Kinase</keyword>
<dbReference type="GO" id="GO:0005737">
    <property type="term" value="C:cytoplasm"/>
    <property type="evidence" value="ECO:0007669"/>
    <property type="project" value="EnsemblFungi"/>
</dbReference>
<dbReference type="GO" id="GO:0004674">
    <property type="term" value="F:protein serine/threonine kinase activity"/>
    <property type="evidence" value="ECO:0007669"/>
    <property type="project" value="UniProtKB-KW"/>
</dbReference>
<dbReference type="VEuPathDB" id="FungiDB:GVI51_I09361"/>